<dbReference type="AlphaFoldDB" id="A0A8S0RBJ5"/>
<name>A0A8S0RBJ5_OLEEU</name>
<comment type="caution">
    <text evidence="2">The sequence shown here is derived from an EMBL/GenBank/DDBJ whole genome shotgun (WGS) entry which is preliminary data.</text>
</comment>
<evidence type="ECO:0000256" key="1">
    <source>
        <dbReference type="SAM" id="MobiDB-lite"/>
    </source>
</evidence>
<organism evidence="2 3">
    <name type="scientific">Olea europaea subsp. europaea</name>
    <dbReference type="NCBI Taxonomy" id="158383"/>
    <lineage>
        <taxon>Eukaryota</taxon>
        <taxon>Viridiplantae</taxon>
        <taxon>Streptophyta</taxon>
        <taxon>Embryophyta</taxon>
        <taxon>Tracheophyta</taxon>
        <taxon>Spermatophyta</taxon>
        <taxon>Magnoliopsida</taxon>
        <taxon>eudicotyledons</taxon>
        <taxon>Gunneridae</taxon>
        <taxon>Pentapetalae</taxon>
        <taxon>asterids</taxon>
        <taxon>lamiids</taxon>
        <taxon>Lamiales</taxon>
        <taxon>Oleaceae</taxon>
        <taxon>Oleeae</taxon>
        <taxon>Olea</taxon>
    </lineage>
</organism>
<accession>A0A8S0RBJ5</accession>
<proteinExistence type="predicted"/>
<feature type="compositionally biased region" description="Polar residues" evidence="1">
    <location>
        <begin position="62"/>
        <end position="74"/>
    </location>
</feature>
<dbReference type="Proteomes" id="UP000594638">
    <property type="component" value="Unassembled WGS sequence"/>
</dbReference>
<evidence type="ECO:0000313" key="3">
    <source>
        <dbReference type="Proteomes" id="UP000594638"/>
    </source>
</evidence>
<protein>
    <submittedName>
        <fullName evidence="2">Uncharacterized protein</fullName>
    </submittedName>
</protein>
<gene>
    <name evidence="2" type="ORF">OLEA9_A086801</name>
</gene>
<evidence type="ECO:0000313" key="2">
    <source>
        <dbReference type="EMBL" id="CAA2976145.1"/>
    </source>
</evidence>
<sequence length="219" mass="25138">MSQIKGPENRAETTQKRTQVGPESGPETDPKWPKKQQPSSKPKESPKIKAQKYSSKRDESKLSSNYIKTKQSPDTGPIGPKTRPIIKKNRPKYVVNGSPTNHLKFYYQSGKTKQRRHLQGRELHRTGRKLAENVAVDLRQRSGVCCGMRRCHRAKSFDNEYCTLLKPSFNNVQCTLLKPSFGNVQEHVAETPFRQRAMHVAETYNETRFQQRALARCLN</sequence>
<keyword evidence="3" id="KW-1185">Reference proteome</keyword>
<reference evidence="2 3" key="1">
    <citation type="submission" date="2019-12" db="EMBL/GenBank/DDBJ databases">
        <authorList>
            <person name="Alioto T."/>
            <person name="Alioto T."/>
            <person name="Gomez Garrido J."/>
        </authorList>
    </citation>
    <scope>NUCLEOTIDE SEQUENCE [LARGE SCALE GENOMIC DNA]</scope>
</reference>
<dbReference type="EMBL" id="CACTIH010002368">
    <property type="protein sequence ID" value="CAA2976145.1"/>
    <property type="molecule type" value="Genomic_DNA"/>
</dbReference>
<feature type="region of interest" description="Disordered" evidence="1">
    <location>
        <begin position="1"/>
        <end position="100"/>
    </location>
</feature>
<dbReference type="Gramene" id="OE9A086801T1">
    <property type="protein sequence ID" value="OE9A086801C1"/>
    <property type="gene ID" value="OE9A086801"/>
</dbReference>